<evidence type="ECO:0000313" key="3">
    <source>
        <dbReference type="Proteomes" id="UP001385809"/>
    </source>
</evidence>
<organism evidence="2 3">
    <name type="scientific">Actinomycetospora aurantiaca</name>
    <dbReference type="NCBI Taxonomy" id="3129233"/>
    <lineage>
        <taxon>Bacteria</taxon>
        <taxon>Bacillati</taxon>
        <taxon>Actinomycetota</taxon>
        <taxon>Actinomycetes</taxon>
        <taxon>Pseudonocardiales</taxon>
        <taxon>Pseudonocardiaceae</taxon>
        <taxon>Actinomycetospora</taxon>
    </lineage>
</organism>
<evidence type="ECO:0000259" key="1">
    <source>
        <dbReference type="Pfam" id="PF18593"/>
    </source>
</evidence>
<protein>
    <submittedName>
        <fullName evidence="2">Contact-dependent growth inhibition system immunity protein</fullName>
    </submittedName>
</protein>
<gene>
    <name evidence="2" type="ORF">WCD74_03340</name>
</gene>
<dbReference type="Proteomes" id="UP001385809">
    <property type="component" value="Unassembled WGS sequence"/>
</dbReference>
<name>A0ABU8MJH8_9PSEU</name>
<keyword evidence="3" id="KW-1185">Reference proteome</keyword>
<feature type="domain" description="CdiI immunity protein" evidence="1">
    <location>
        <begin position="6"/>
        <end position="96"/>
    </location>
</feature>
<sequence length="106" mass="12048">MTALARWPHLETLLLAYLHQDFDLEYDGTPEGSINGFGHDEDVEYVRRAASEARSLAVSESDEALRQRMTEAQVAYAYWADGWSDAAWLEFVASRLEAIVQRRAGR</sequence>
<dbReference type="Pfam" id="PF18593">
    <property type="entry name" value="CdiI_2"/>
    <property type="match status" value="1"/>
</dbReference>
<dbReference type="InterPro" id="IPR041129">
    <property type="entry name" value="CdiI_2"/>
</dbReference>
<accession>A0ABU8MJH8</accession>
<evidence type="ECO:0000313" key="2">
    <source>
        <dbReference type="EMBL" id="MEJ2866782.1"/>
    </source>
</evidence>
<comment type="caution">
    <text evidence="2">The sequence shown here is derived from an EMBL/GenBank/DDBJ whole genome shotgun (WGS) entry which is preliminary data.</text>
</comment>
<proteinExistence type="predicted"/>
<reference evidence="2 3" key="1">
    <citation type="submission" date="2024-03" db="EMBL/GenBank/DDBJ databases">
        <title>Actinomycetospora sp. OC33-EN08, a novel actinomycete isolated from wild orchid (Aerides multiflora).</title>
        <authorList>
            <person name="Suriyachadkun C."/>
        </authorList>
    </citation>
    <scope>NUCLEOTIDE SEQUENCE [LARGE SCALE GENOMIC DNA]</scope>
    <source>
        <strain evidence="2 3">OC33-EN08</strain>
    </source>
</reference>
<dbReference type="RefSeq" id="WP_337693395.1">
    <property type="nucleotide sequence ID" value="NZ_JBBEGN010000001.1"/>
</dbReference>
<dbReference type="EMBL" id="JBBEGN010000001">
    <property type="protein sequence ID" value="MEJ2866782.1"/>
    <property type="molecule type" value="Genomic_DNA"/>
</dbReference>